<feature type="region of interest" description="Disordered" evidence="1">
    <location>
        <begin position="1470"/>
        <end position="1493"/>
    </location>
</feature>
<evidence type="ECO:0000313" key="4">
    <source>
        <dbReference type="Proteomes" id="UP000827549"/>
    </source>
</evidence>
<dbReference type="PANTHER" id="PTHR13950">
    <property type="entry name" value="RABCONNECTIN-RELATED"/>
    <property type="match status" value="1"/>
</dbReference>
<name>A0AAF0Y4Y6_9TREE</name>
<feature type="region of interest" description="Disordered" evidence="1">
    <location>
        <begin position="1074"/>
        <end position="1093"/>
    </location>
</feature>
<dbReference type="GO" id="GO:0043291">
    <property type="term" value="C:RAVE complex"/>
    <property type="evidence" value="ECO:0007669"/>
    <property type="project" value="TreeGrafter"/>
</dbReference>
<feature type="region of interest" description="Disordered" evidence="1">
    <location>
        <begin position="2017"/>
        <end position="2078"/>
    </location>
</feature>
<reference evidence="3" key="1">
    <citation type="submission" date="2023-10" db="EMBL/GenBank/DDBJ databases">
        <authorList>
            <person name="Noh H."/>
        </authorList>
    </citation>
    <scope>NUCLEOTIDE SEQUENCE</scope>
    <source>
        <strain evidence="3">DUCC4014</strain>
    </source>
</reference>
<feature type="compositionally biased region" description="Low complexity" evidence="1">
    <location>
        <begin position="2042"/>
        <end position="2053"/>
    </location>
</feature>
<dbReference type="EMBL" id="CP086716">
    <property type="protein sequence ID" value="WOO80077.1"/>
    <property type="molecule type" value="Genomic_DNA"/>
</dbReference>
<dbReference type="InterPro" id="IPR022033">
    <property type="entry name" value="Rav1p_C"/>
</dbReference>
<dbReference type="GeneID" id="87806831"/>
<dbReference type="Pfam" id="PF12234">
    <property type="entry name" value="Rav1p_C"/>
    <property type="match status" value="1"/>
</dbReference>
<feature type="compositionally biased region" description="Low complexity" evidence="1">
    <location>
        <begin position="1848"/>
        <end position="1860"/>
    </location>
</feature>
<dbReference type="GO" id="GO:0007035">
    <property type="term" value="P:vacuolar acidification"/>
    <property type="evidence" value="ECO:0007669"/>
    <property type="project" value="TreeGrafter"/>
</dbReference>
<feature type="region of interest" description="Disordered" evidence="1">
    <location>
        <begin position="1621"/>
        <end position="1663"/>
    </location>
</feature>
<feature type="compositionally biased region" description="Low complexity" evidence="1">
    <location>
        <begin position="1640"/>
        <end position="1663"/>
    </location>
</feature>
<protein>
    <submittedName>
        <fullName evidence="3">Regulator of V-ATPase in vacuolar membrane protein 1</fullName>
    </submittedName>
</protein>
<feature type="region of interest" description="Disordered" evidence="1">
    <location>
        <begin position="1"/>
        <end position="22"/>
    </location>
</feature>
<dbReference type="RefSeq" id="XP_062626109.1">
    <property type="nucleotide sequence ID" value="XM_062770126.1"/>
</dbReference>
<organism evidence="3 4">
    <name type="scientific">Vanrija pseudolonga</name>
    <dbReference type="NCBI Taxonomy" id="143232"/>
    <lineage>
        <taxon>Eukaryota</taxon>
        <taxon>Fungi</taxon>
        <taxon>Dikarya</taxon>
        <taxon>Basidiomycota</taxon>
        <taxon>Agaricomycotina</taxon>
        <taxon>Tremellomycetes</taxon>
        <taxon>Trichosporonales</taxon>
        <taxon>Trichosporonaceae</taxon>
        <taxon>Vanrija</taxon>
    </lineage>
</organism>
<feature type="domain" description="RAVE complex protein Rav1 C-terminal" evidence="2">
    <location>
        <begin position="729"/>
        <end position="1396"/>
    </location>
</feature>
<dbReference type="PANTHER" id="PTHR13950:SF9">
    <property type="entry name" value="RABCONNECTIN-3A"/>
    <property type="match status" value="1"/>
</dbReference>
<proteinExistence type="predicted"/>
<sequence>MSLKLRQTIPGRPRRESPAPLAALSTPNGAYFAYPSSTNVILVHPDGELHDTLSFWEALPYRAGPSGIGSRDVEGVVARDDTVSCGRGHRRLEQGAPLTGSLQIIAWSGVYVVLWQLNAADPSPEWVVHSTIVASASISSLDYQTGTAALGTAAGVELWRVEPEAEVVVWDRVWKSTTASPPLVAIPPARTHVAWYFKGSRTVTVQTLGPRGQASGEPQDIRQPREIEWIGWRYSPSGDAQLYVISTNAILRIFATVLDDPSWFQLLYSVDHRSFSQLGGTDKGKSTDFGSIWVPESQVLQHGADDALATAKTKGLRLSPKVENVLELVKTGELDLAVWFGPNGTVALRSLLNLDRKPPTLIHSEPLGSVSVNVSANWSTRGQLARHCIAGTLFVGFPPSDSNADASFLSLSLIDLFGLDDSALIGSTPEPDFETMSVLMTQDIKQFVRTPNGRGLLAVGEGGEVGIWEKRRLGKLSTDPHVKLPVSLVGKGQWQAPVTPILYSIYAKGRGVASYFNDPVHGPRVVLQHLDPGDGTPTEQVVLPHFQPKAGDEIKMLLAVSDIDDGYSSRRRRTRRAVIMAVAASGEAWVWRIDPAPTSPRQELSQSPLETPKRSNRRLSVDSPSTSPLRGASYSAAAPNIYRSDKPITTLISHSVLPIEGGGKPRFILPVDPMGWHTTTVDWETDTPLQDMVVTVSENGVLEFWKPRLGQHMPGTRRPTIQGDWHCLDAEDSHVAWFRSSVVHTEKKNVSLARCSSRKKTVLVCELANGQHEMTIWDSNVSEFSTGLELTFAFEHGEVIQDLDWTTTSDLQSVLAVGFPHHIVLVCEQRMSYVEVTPGWAPFINIDMRKYTSVPINDSIWIAGGSFAVGVGNQIFVFSRFLEQHTPLPSPGQSVHHVEVDDNDDDPEDIFELIAHQNGPLFDFHPTMIMQCLLWDKIDLVKRILCTLVKDIREDEVDGKRRLVFQRLDPLEFHTTSSKPKKAKEATDYSNLFTFTPTVTSDDDDPFNADLVQELVDKIDGPVKIPLSQGEKSLLAALAQATLEVEQSRRSLDLCGLRYLISIRTFVNRDRRAAGQQSGAVTPRGGVPGLPPPPVTHARISFRNIVWATHSESQEVLLQAAGQACENNKMMWEDAKRLGIFLWLKSTDAIRSQMEVVARNRFMAGDGGDRDPIACSLIFFALGKKQVVHGLWRQAPGHKEQSMMMKFLANDFTLDRWKTAAAKNAYALLSKQRYEYAAAFFMLAGKPKDAITVCLRQLNDWQLAVALARCIEGASGGELLRWVLLDTVLPIAYKGGHRWLASWALWMLNRRDLAVRVLITPMDDVAEAWSETTKLPVGQPDNDDPSLLLLFQHLKGKTLQTAKGTSEISEKLEFDFVLHNAVVFCRMGCHPLGLDLLRSWSFERPYFPPPKRREAPSPVQVTTPLEQRNGMITSSPTRAKQPLAPRRRASFMLSNPHGRESMVMDMDVLSEGGTEPPTREATPPGQKATPTTPAGDLFAGMPGWGAPAAGFHKQSDTHMPTLSEEPASNGIAGPSPQKAETTNPMKHQRHGVRQGSMAFDMDSFFGNKDRLLALHVASPLPGSVFEDSGGPSRSSTPSVNLMRDLARNEDQGATEFNLDTFGFGGPAPPHVPTRTPSPRHIASNHSTNANSTTATPPASITPPNKIGLMSSARKADPAQGGAEFSFDGFDEVPSAGAKTTTAPIGSAASAASVTASVPTSTSTASGTKDASKPASAIKSKIGNLFKGHKSDASQGATEFDAGNFDLADKPRVPTRADPAADDGTPALGATSFGKVGDENDPAAKTADTKVASKVAPNVASKDAAPEPVDVVDEADLKTARVPTRAEPPADTGTPTLTATTFGKEGDENDPSAKAKPAAVSRAAAGAAAEPFDDAELGGKPRIPTRADPPASTGAVSLAATTSSSFGKVGDANDPQAKPVTANTKPAATSSKVAASPSDVVDDVAVGGKPRVPARPDPTAGDDGIPVLTATQFGKDSGGESKGTAGASLFAKDVTTAAPEPKAAADSKAAEVTKLADSKAAEAPKPAAAEPAKPSGSLMKDNKSQAAQGGADFNMDDFF</sequence>
<evidence type="ECO:0000259" key="2">
    <source>
        <dbReference type="Pfam" id="PF12234"/>
    </source>
</evidence>
<evidence type="ECO:0000313" key="3">
    <source>
        <dbReference type="EMBL" id="WOO80077.1"/>
    </source>
</evidence>
<keyword evidence="4" id="KW-1185">Reference proteome</keyword>
<feature type="compositionally biased region" description="Low complexity" evidence="1">
    <location>
        <begin position="1871"/>
        <end position="1889"/>
    </location>
</feature>
<feature type="compositionally biased region" description="Low complexity" evidence="1">
    <location>
        <begin position="1949"/>
        <end position="1969"/>
    </location>
</feature>
<evidence type="ECO:0000256" key="1">
    <source>
        <dbReference type="SAM" id="MobiDB-lite"/>
    </source>
</evidence>
<accession>A0AAF0Y4Y6</accession>
<gene>
    <name evidence="3" type="primary">RAV1_1</name>
    <name evidence="3" type="ORF">LOC62_03G003589</name>
</gene>
<dbReference type="InterPro" id="IPR052208">
    <property type="entry name" value="DmX-like/RAVE_component"/>
</dbReference>
<dbReference type="Proteomes" id="UP000827549">
    <property type="component" value="Chromosome 3"/>
</dbReference>
<feature type="region of interest" description="Disordered" evidence="1">
    <location>
        <begin position="1510"/>
        <end position="1551"/>
    </location>
</feature>
<feature type="compositionally biased region" description="Low complexity" evidence="1">
    <location>
        <begin position="1708"/>
        <end position="1727"/>
    </location>
</feature>
<feature type="region of interest" description="Disordered" evidence="1">
    <location>
        <begin position="1763"/>
        <end position="2004"/>
    </location>
</feature>
<feature type="compositionally biased region" description="Basic and acidic residues" evidence="1">
    <location>
        <begin position="2022"/>
        <end position="2041"/>
    </location>
</feature>
<feature type="region of interest" description="Disordered" evidence="1">
    <location>
        <begin position="1708"/>
        <end position="1734"/>
    </location>
</feature>
<feature type="region of interest" description="Disordered" evidence="1">
    <location>
        <begin position="597"/>
        <end position="633"/>
    </location>
</feature>
<feature type="compositionally biased region" description="Polar residues" evidence="1">
    <location>
        <begin position="599"/>
        <end position="609"/>
    </location>
</feature>